<reference evidence="1 2" key="1">
    <citation type="submission" date="2021-07" db="EMBL/GenBank/DDBJ databases">
        <authorList>
            <consortium name="Genoscope - CEA"/>
            <person name="William W."/>
        </authorList>
    </citation>
    <scope>NUCLEOTIDE SEQUENCE [LARGE SCALE GENOMIC DNA]</scope>
</reference>
<evidence type="ECO:0000313" key="1">
    <source>
        <dbReference type="EMBL" id="CAG7902505.1"/>
    </source>
</evidence>
<dbReference type="EMBL" id="LS974623">
    <property type="protein sequence ID" value="CAG7902505.1"/>
    <property type="molecule type" value="Genomic_DNA"/>
</dbReference>
<name>A0A8D9HMV4_BRACM</name>
<dbReference type="Proteomes" id="UP000694005">
    <property type="component" value="Chromosome A07"/>
</dbReference>
<sequence>MRKLGLGLLRSTHRRKNISLARKPNCSARSRSSPLGKDGLRKCERDLKVIEDEYKAEHRAEHDG</sequence>
<gene>
    <name evidence="1" type="ORF">BRAPAZ1V2_A07P21490.2</name>
</gene>
<dbReference type="Gramene" id="A07p21490.2_BraZ1">
    <property type="protein sequence ID" value="A07p21490.2_BraZ1.CDS"/>
    <property type="gene ID" value="A07g21490.2_BraZ1"/>
</dbReference>
<dbReference type="AlphaFoldDB" id="A0A8D9HMV4"/>
<accession>A0A8D9HMV4</accession>
<organism evidence="1 2">
    <name type="scientific">Brassica campestris</name>
    <name type="common">Field mustard</name>
    <dbReference type="NCBI Taxonomy" id="3711"/>
    <lineage>
        <taxon>Eukaryota</taxon>
        <taxon>Viridiplantae</taxon>
        <taxon>Streptophyta</taxon>
        <taxon>Embryophyta</taxon>
        <taxon>Tracheophyta</taxon>
        <taxon>Spermatophyta</taxon>
        <taxon>Magnoliopsida</taxon>
        <taxon>eudicotyledons</taxon>
        <taxon>Gunneridae</taxon>
        <taxon>Pentapetalae</taxon>
        <taxon>rosids</taxon>
        <taxon>malvids</taxon>
        <taxon>Brassicales</taxon>
        <taxon>Brassicaceae</taxon>
        <taxon>Brassiceae</taxon>
        <taxon>Brassica</taxon>
    </lineage>
</organism>
<evidence type="ECO:0000313" key="2">
    <source>
        <dbReference type="Proteomes" id="UP000694005"/>
    </source>
</evidence>
<protein>
    <submittedName>
        <fullName evidence="1">Uncharacterized protein</fullName>
    </submittedName>
</protein>
<proteinExistence type="predicted"/>